<evidence type="ECO:0000313" key="21">
    <source>
        <dbReference type="Proteomes" id="UP000488956"/>
    </source>
</evidence>
<dbReference type="GO" id="GO:0008270">
    <property type="term" value="F:zinc ion binding"/>
    <property type="evidence" value="ECO:0007669"/>
    <property type="project" value="UniProtKB-KW"/>
</dbReference>
<evidence type="ECO:0000313" key="11">
    <source>
        <dbReference type="EMBL" id="KAE9207500.1"/>
    </source>
</evidence>
<dbReference type="InterPro" id="IPR001841">
    <property type="entry name" value="Znf_RING"/>
</dbReference>
<evidence type="ECO:0000313" key="13">
    <source>
        <dbReference type="Proteomes" id="UP000429523"/>
    </source>
</evidence>
<evidence type="ECO:0000313" key="18">
    <source>
        <dbReference type="Proteomes" id="UP000441208"/>
    </source>
</evidence>
<feature type="compositionally biased region" description="Polar residues" evidence="2">
    <location>
        <begin position="56"/>
        <end position="69"/>
    </location>
</feature>
<dbReference type="Proteomes" id="UP000429523">
    <property type="component" value="Unassembled WGS sequence"/>
</dbReference>
<reference evidence="13 14" key="1">
    <citation type="submission" date="2018-08" db="EMBL/GenBank/DDBJ databases">
        <title>Genomic investigation of the strawberry pathogen Phytophthora fragariae indicates pathogenicity is determined by transcriptional variation in three key races.</title>
        <authorList>
            <person name="Adams T.M."/>
            <person name="Armitage A.D."/>
            <person name="Sobczyk M.K."/>
            <person name="Bates H.J."/>
            <person name="Dunwell J.M."/>
            <person name="Nellist C.F."/>
            <person name="Harrison R.J."/>
        </authorList>
    </citation>
    <scope>NUCLEOTIDE SEQUENCE [LARGE SCALE GENOMIC DNA]</scope>
    <source>
        <strain evidence="12 15">A4</strain>
        <strain evidence="10 16">BC-1</strain>
        <strain evidence="11 20">BC-23</strain>
        <strain evidence="9 14">NOV-27</strain>
        <strain evidence="8 17">NOV-5</strain>
        <strain evidence="6 18">NOV-71</strain>
        <strain evidence="4 13">NOV-9</strain>
        <strain evidence="7 21">ONT-3</strain>
        <strain evidence="5 19">SCRP245</strain>
    </source>
</reference>
<keyword evidence="1" id="KW-0479">Metal-binding</keyword>
<evidence type="ECO:0000313" key="16">
    <source>
        <dbReference type="Proteomes" id="UP000440367"/>
    </source>
</evidence>
<keyword evidence="1" id="KW-0863">Zinc-finger</keyword>
<protein>
    <recommendedName>
        <fullName evidence="3">RING-type domain-containing protein</fullName>
    </recommendedName>
</protein>
<dbReference type="EMBL" id="QXFX01001287">
    <property type="protein sequence ID" value="KAE9093089.1"/>
    <property type="molecule type" value="Genomic_DNA"/>
</dbReference>
<name>A0A6A3SVU9_9STRA</name>
<feature type="region of interest" description="Disordered" evidence="2">
    <location>
        <begin position="1"/>
        <end position="97"/>
    </location>
</feature>
<sequence length="206" mass="22405">MSRKSITSATVVPTARDDQHDNLSTSTLDRNVAASEEDVVATTSEHLIHAEAEETPQATDDSQGTNAEASNPHDTDEPPKDEQSFPPKPFPLPISHGMPHNVELTDRGGFKFVNNYKALATSFKHLQPFARCPDGTYSAEVSCLLCGQVKPTSVFFPCQHMSVCNNCIRVNDMSPECSMNLERCVCPACSADIDLILPHTGSEEDA</sequence>
<dbReference type="AlphaFoldDB" id="A0A6A3SVU9"/>
<dbReference type="Proteomes" id="UP000437068">
    <property type="component" value="Unassembled WGS sequence"/>
</dbReference>
<proteinExistence type="predicted"/>
<dbReference type="EMBL" id="QXGC01001245">
    <property type="protein sequence ID" value="KAE9207500.1"/>
    <property type="molecule type" value="Genomic_DNA"/>
</dbReference>
<dbReference type="EMBL" id="QXGE01001267">
    <property type="protein sequence ID" value="KAE9295113.1"/>
    <property type="molecule type" value="Genomic_DNA"/>
</dbReference>
<dbReference type="InterPro" id="IPR013083">
    <property type="entry name" value="Znf_RING/FYVE/PHD"/>
</dbReference>
<dbReference type="EMBL" id="QXGB01001302">
    <property type="protein sequence ID" value="KAE9193207.1"/>
    <property type="molecule type" value="Genomic_DNA"/>
</dbReference>
<evidence type="ECO:0000313" key="14">
    <source>
        <dbReference type="Proteomes" id="UP000433483"/>
    </source>
</evidence>
<evidence type="ECO:0000313" key="10">
    <source>
        <dbReference type="EMBL" id="KAE9205988.1"/>
    </source>
</evidence>
<evidence type="ECO:0000256" key="1">
    <source>
        <dbReference type="PROSITE-ProRule" id="PRU00175"/>
    </source>
</evidence>
<dbReference type="Proteomes" id="UP000476176">
    <property type="component" value="Unassembled WGS sequence"/>
</dbReference>
<dbReference type="EMBL" id="QXGD01001444">
    <property type="protein sequence ID" value="KAE9205988.1"/>
    <property type="molecule type" value="Genomic_DNA"/>
</dbReference>
<dbReference type="Proteomes" id="UP000441208">
    <property type="component" value="Unassembled WGS sequence"/>
</dbReference>
<comment type="caution">
    <text evidence="8">The sequence shown here is derived from an EMBL/GenBank/DDBJ whole genome shotgun (WGS) entry which is preliminary data.</text>
</comment>
<accession>A0A6A3SVU9</accession>
<evidence type="ECO:0000313" key="6">
    <source>
        <dbReference type="EMBL" id="KAE9092654.1"/>
    </source>
</evidence>
<keyword evidence="14" id="KW-1185">Reference proteome</keyword>
<evidence type="ECO:0000313" key="9">
    <source>
        <dbReference type="EMBL" id="KAE9193207.1"/>
    </source>
</evidence>
<evidence type="ECO:0000313" key="12">
    <source>
        <dbReference type="EMBL" id="KAE9295113.1"/>
    </source>
</evidence>
<organism evidence="8 17">
    <name type="scientific">Phytophthora fragariae</name>
    <dbReference type="NCBI Taxonomy" id="53985"/>
    <lineage>
        <taxon>Eukaryota</taxon>
        <taxon>Sar</taxon>
        <taxon>Stramenopiles</taxon>
        <taxon>Oomycota</taxon>
        <taxon>Peronosporomycetes</taxon>
        <taxon>Peronosporales</taxon>
        <taxon>Peronosporaceae</taxon>
        <taxon>Phytophthora</taxon>
    </lineage>
</organism>
<evidence type="ECO:0000313" key="20">
    <source>
        <dbReference type="Proteomes" id="UP000476176"/>
    </source>
</evidence>
<dbReference type="Proteomes" id="UP000440367">
    <property type="component" value="Unassembled WGS sequence"/>
</dbReference>
<dbReference type="EMBL" id="QXFZ01001316">
    <property type="protein sequence ID" value="KAE9092654.1"/>
    <property type="molecule type" value="Genomic_DNA"/>
</dbReference>
<evidence type="ECO:0000313" key="8">
    <source>
        <dbReference type="EMBL" id="KAE9124462.1"/>
    </source>
</evidence>
<dbReference type="Proteomes" id="UP000433483">
    <property type="component" value="Unassembled WGS sequence"/>
</dbReference>
<dbReference type="Proteomes" id="UP000460718">
    <property type="component" value="Unassembled WGS sequence"/>
</dbReference>
<dbReference type="Gene3D" id="3.30.40.10">
    <property type="entry name" value="Zinc/RING finger domain, C3HC4 (zinc finger)"/>
    <property type="match status" value="1"/>
</dbReference>
<dbReference type="Proteomes" id="UP000440732">
    <property type="component" value="Unassembled WGS sequence"/>
</dbReference>
<evidence type="ECO:0000259" key="3">
    <source>
        <dbReference type="PROSITE" id="PS50089"/>
    </source>
</evidence>
<gene>
    <name evidence="12" type="ORF">PF001_g17465</name>
    <name evidence="10" type="ORF">PF002_g20149</name>
    <name evidence="11" type="ORF">PF004_g17012</name>
    <name evidence="9" type="ORF">PF005_g18165</name>
    <name evidence="8" type="ORF">PF006_g17184</name>
    <name evidence="6" type="ORF">PF007_g18400</name>
    <name evidence="4" type="ORF">PF009_g19851</name>
    <name evidence="7" type="ORF">PF010_g17622</name>
    <name evidence="5" type="ORF">PF011_g17047</name>
</gene>
<evidence type="ECO:0000313" key="4">
    <source>
        <dbReference type="EMBL" id="KAE8930050.1"/>
    </source>
</evidence>
<evidence type="ECO:0000313" key="5">
    <source>
        <dbReference type="EMBL" id="KAE8993656.1"/>
    </source>
</evidence>
<evidence type="ECO:0000313" key="15">
    <source>
        <dbReference type="Proteomes" id="UP000437068"/>
    </source>
</evidence>
<dbReference type="OrthoDB" id="127662at2759"/>
<dbReference type="PROSITE" id="PS50089">
    <property type="entry name" value="ZF_RING_2"/>
    <property type="match status" value="1"/>
</dbReference>
<evidence type="ECO:0000256" key="2">
    <source>
        <dbReference type="SAM" id="MobiDB-lite"/>
    </source>
</evidence>
<dbReference type="EMBL" id="QXGA01001247">
    <property type="protein sequence ID" value="KAE9124462.1"/>
    <property type="molecule type" value="Genomic_DNA"/>
</dbReference>
<dbReference type="EMBL" id="QXGF01001432">
    <property type="protein sequence ID" value="KAE8930050.1"/>
    <property type="molecule type" value="Genomic_DNA"/>
</dbReference>
<feature type="domain" description="RING-type" evidence="3">
    <location>
        <begin position="143"/>
        <end position="190"/>
    </location>
</feature>
<evidence type="ECO:0000313" key="17">
    <source>
        <dbReference type="Proteomes" id="UP000440732"/>
    </source>
</evidence>
<dbReference type="EMBL" id="QXFW01001263">
    <property type="protein sequence ID" value="KAE8993656.1"/>
    <property type="molecule type" value="Genomic_DNA"/>
</dbReference>
<evidence type="ECO:0000313" key="7">
    <source>
        <dbReference type="EMBL" id="KAE9093089.1"/>
    </source>
</evidence>
<keyword evidence="1" id="KW-0862">Zinc</keyword>
<dbReference type="Proteomes" id="UP000488956">
    <property type="component" value="Unassembled WGS sequence"/>
</dbReference>
<feature type="compositionally biased region" description="Polar residues" evidence="2">
    <location>
        <begin position="1"/>
        <end position="11"/>
    </location>
</feature>
<evidence type="ECO:0000313" key="19">
    <source>
        <dbReference type="Proteomes" id="UP000460718"/>
    </source>
</evidence>
<feature type="compositionally biased region" description="Basic and acidic residues" evidence="2">
    <location>
        <begin position="71"/>
        <end position="83"/>
    </location>
</feature>